<reference evidence="1" key="1">
    <citation type="submission" date="2020-04" db="EMBL/GenBank/DDBJ databases">
        <authorList>
            <person name="Chiriac C."/>
            <person name="Salcher M."/>
            <person name="Ghai R."/>
            <person name="Kavagutti S V."/>
        </authorList>
    </citation>
    <scope>NUCLEOTIDE SEQUENCE</scope>
</reference>
<name>A0A6J5LSU9_9CAUD</name>
<accession>A0A6J5LSU9</accession>
<organism evidence="1">
    <name type="scientific">uncultured Caudovirales phage</name>
    <dbReference type="NCBI Taxonomy" id="2100421"/>
    <lineage>
        <taxon>Viruses</taxon>
        <taxon>Duplodnaviria</taxon>
        <taxon>Heunggongvirae</taxon>
        <taxon>Uroviricota</taxon>
        <taxon>Caudoviricetes</taxon>
        <taxon>Peduoviridae</taxon>
        <taxon>Maltschvirus</taxon>
        <taxon>Maltschvirus maltsch</taxon>
    </lineage>
</organism>
<evidence type="ECO:0000313" key="1">
    <source>
        <dbReference type="EMBL" id="CAB4137211.1"/>
    </source>
</evidence>
<dbReference type="EMBL" id="LR796331">
    <property type="protein sequence ID" value="CAB4137211.1"/>
    <property type="molecule type" value="Genomic_DNA"/>
</dbReference>
<protein>
    <submittedName>
        <fullName evidence="1">Uncharacterized protein</fullName>
    </submittedName>
</protein>
<sequence>MTTFVHMYFKNAHTEETVAEISFKSRKHSSFRAMLPFFNKKQDKWIIGDQYGYLNVGDHYCFYYAGADKEVGQVRALEAYQQARKTLESVAA</sequence>
<proteinExistence type="predicted"/>
<gene>
    <name evidence="1" type="ORF">UFOVP327_8</name>
</gene>